<feature type="region of interest" description="Disordered" evidence="1">
    <location>
        <begin position="235"/>
        <end position="261"/>
    </location>
</feature>
<feature type="region of interest" description="Disordered" evidence="1">
    <location>
        <begin position="946"/>
        <end position="967"/>
    </location>
</feature>
<feature type="non-terminal residue" evidence="2">
    <location>
        <position position="982"/>
    </location>
</feature>
<feature type="compositionally biased region" description="Low complexity" evidence="1">
    <location>
        <begin position="750"/>
        <end position="764"/>
    </location>
</feature>
<protein>
    <submittedName>
        <fullName evidence="2">Uncharacterized protein</fullName>
    </submittedName>
</protein>
<feature type="region of interest" description="Disordered" evidence="1">
    <location>
        <begin position="858"/>
        <end position="894"/>
    </location>
</feature>
<keyword evidence="3" id="KW-1185">Reference proteome</keyword>
<sequence length="982" mass="107182">MALSETSPVDEKFPLPACLVPEHSPTGPGPAKAEGRVLFLESPTNTHADRGVTAVRPATAGPLYLPAPREECSKRPISAKRLKEVLQAKKARKDKLFSRITFTQSDTKYYNLFPVQPAVGWWKSVLTNSNHSMSSLSRMVRSFDIPIPDTVFCSSTDCFYITNRPEALNGVPDSANRKKSCAGSRHGWLIKSDFSAAKLLETNLTARLQAEEHEDALQTYHVAAAPVRSFSVGKVPTAKKNRGGRRDTVTNGPSAGTAGSSSRGPVFYPAAVMKQMHYMKKDCNITKALDLSTFSSVASDSSVERVFQAFVRGKPRSRCQLTRVCWSASRAPSGYTLVNRLTPQDARHLGGDLTSQFCVSCDNPTLHGVCKTAEEEQRRNADPTETSFDIFPVAGATLAAASQVARSVFHFTQSLFKIWLDTLVVDLVRDAAEGTWYFIQVKSFTVRMLSPADALRFSLAGTDGVEDGEDDSAARARSQHLDDIRRSAIPAICHMCGLKHPKQNLTKVVNQRMMLETQHHMRKRGLDIFSFPHGGRLQLSCNYPVCSLCYSLYLAEKELIQAELDLAQALQQPLPHKDPTFFSFLGVLDAIQGSTQANDPYLLDLLRSFNNAPPRQAAPSNEEGDREDNGHKKINLQLDYAKEKDPLLAFVTGDDERRRSVLVSSLQQGKQSLSVTSTISTTQAAGASSAGKDSIFATGSEAPSGTATQLLPSSSDRPNAEGAGKPAKEAAAVSAAPTSSGPESGLDAISNRWSRPRTTSSRTFAPPPKQTLRGGEAVAASYVSKEERWRQVPPKLYQWRMMLFMHSLQDLPSHLVPSCETNERSREDGSSTSFTERSPQLALELKLFGSTTTLPLVSQLEGRNRDSSSTRKWGAPSADSESDTSTSEAELLVTSGDRRDDSQYIPIKRLLVLYLFSVTSTLQKIFQQETLHFRLLSSPPPDTSHIQSSSCSSCQGTSSSSSSLSTARSRFSGCTSVLSANA</sequence>
<gene>
    <name evidence="2" type="ORF">CSUI_002769</name>
</gene>
<organism evidence="2 3">
    <name type="scientific">Cystoisospora suis</name>
    <dbReference type="NCBI Taxonomy" id="483139"/>
    <lineage>
        <taxon>Eukaryota</taxon>
        <taxon>Sar</taxon>
        <taxon>Alveolata</taxon>
        <taxon>Apicomplexa</taxon>
        <taxon>Conoidasida</taxon>
        <taxon>Coccidia</taxon>
        <taxon>Eucoccidiorida</taxon>
        <taxon>Eimeriorina</taxon>
        <taxon>Sarcocystidae</taxon>
        <taxon>Cystoisospora</taxon>
    </lineage>
</organism>
<proteinExistence type="predicted"/>
<reference evidence="2 3" key="1">
    <citation type="journal article" date="2017" name="Int. J. Parasitol.">
        <title>The genome of the protozoan parasite Cystoisospora suis and a reverse vaccinology approach to identify vaccine candidates.</title>
        <authorList>
            <person name="Palmieri N."/>
            <person name="Shrestha A."/>
            <person name="Ruttkowski B."/>
            <person name="Beck T."/>
            <person name="Vogl C."/>
            <person name="Tomley F."/>
            <person name="Blake D.P."/>
            <person name="Joachim A."/>
        </authorList>
    </citation>
    <scope>NUCLEOTIDE SEQUENCE [LARGE SCALE GENOMIC DNA]</scope>
    <source>
        <strain evidence="2 3">Wien I</strain>
    </source>
</reference>
<accession>A0A2C6L6R7</accession>
<dbReference type="Proteomes" id="UP000221165">
    <property type="component" value="Unassembled WGS sequence"/>
</dbReference>
<evidence type="ECO:0000313" key="2">
    <source>
        <dbReference type="EMBL" id="PHJ23368.1"/>
    </source>
</evidence>
<comment type="caution">
    <text evidence="2">The sequence shown here is derived from an EMBL/GenBank/DDBJ whole genome shotgun (WGS) entry which is preliminary data.</text>
</comment>
<feature type="compositionally biased region" description="Low complexity" evidence="1">
    <location>
        <begin position="947"/>
        <end position="967"/>
    </location>
</feature>
<name>A0A2C6L6R7_9APIC</name>
<feature type="region of interest" description="Disordered" evidence="1">
    <location>
        <begin position="816"/>
        <end position="838"/>
    </location>
</feature>
<dbReference type="RefSeq" id="XP_067925044.1">
    <property type="nucleotide sequence ID" value="XM_068062968.1"/>
</dbReference>
<dbReference type="OrthoDB" id="65154at2759"/>
<dbReference type="GeneID" id="94426179"/>
<dbReference type="EMBL" id="MIGC01001157">
    <property type="protein sequence ID" value="PHJ23368.1"/>
    <property type="molecule type" value="Genomic_DNA"/>
</dbReference>
<feature type="compositionally biased region" description="Low complexity" evidence="1">
    <location>
        <begin position="877"/>
        <end position="890"/>
    </location>
</feature>
<dbReference type="VEuPathDB" id="ToxoDB:CSUI_002769"/>
<feature type="compositionally biased region" description="Polar residues" evidence="1">
    <location>
        <begin position="701"/>
        <end position="717"/>
    </location>
</feature>
<dbReference type="AlphaFoldDB" id="A0A2C6L6R7"/>
<feature type="compositionally biased region" description="Polar residues" evidence="1">
    <location>
        <begin position="249"/>
        <end position="261"/>
    </location>
</feature>
<evidence type="ECO:0000313" key="3">
    <source>
        <dbReference type="Proteomes" id="UP000221165"/>
    </source>
</evidence>
<feature type="compositionally biased region" description="Low complexity" evidence="1">
    <location>
        <begin position="720"/>
        <end position="742"/>
    </location>
</feature>
<evidence type="ECO:0000256" key="1">
    <source>
        <dbReference type="SAM" id="MobiDB-lite"/>
    </source>
</evidence>
<feature type="region of interest" description="Disordered" evidence="1">
    <location>
        <begin position="695"/>
        <end position="775"/>
    </location>
</feature>